<gene>
    <name evidence="1" type="ORF">EI42_03301</name>
</gene>
<proteinExistence type="predicted"/>
<dbReference type="AlphaFoldDB" id="A0A326U4I8"/>
<name>A0A326U4I8_THEHA</name>
<organism evidence="1 2">
    <name type="scientific">Thermosporothrix hazakensis</name>
    <dbReference type="NCBI Taxonomy" id="644383"/>
    <lineage>
        <taxon>Bacteria</taxon>
        <taxon>Bacillati</taxon>
        <taxon>Chloroflexota</taxon>
        <taxon>Ktedonobacteria</taxon>
        <taxon>Ktedonobacterales</taxon>
        <taxon>Thermosporotrichaceae</taxon>
        <taxon>Thermosporothrix</taxon>
    </lineage>
</organism>
<dbReference type="OrthoDB" id="165804at2"/>
<evidence type="ECO:0000313" key="1">
    <source>
        <dbReference type="EMBL" id="PZW27923.1"/>
    </source>
</evidence>
<accession>A0A326U4I8</accession>
<dbReference type="Proteomes" id="UP000248806">
    <property type="component" value="Unassembled WGS sequence"/>
</dbReference>
<sequence length="125" mass="14316">MHLWQVICLCPPAMLPDERRRFLSLFGAQCGDPLHPSMVDPGLSFLTTLKPGEALSVLQERHALMLRLGEWLEEWRARHAEAPEIVQELLLNHIQILLNAEQVWLEHSIHMLKMALLQTDCTSCS</sequence>
<evidence type="ECO:0000313" key="2">
    <source>
        <dbReference type="Proteomes" id="UP000248806"/>
    </source>
</evidence>
<comment type="caution">
    <text evidence="1">The sequence shown here is derived from an EMBL/GenBank/DDBJ whole genome shotgun (WGS) entry which is preliminary data.</text>
</comment>
<protein>
    <submittedName>
        <fullName evidence="1">Uncharacterized protein</fullName>
    </submittedName>
</protein>
<reference evidence="1 2" key="1">
    <citation type="submission" date="2018-06" db="EMBL/GenBank/DDBJ databases">
        <title>Genomic Encyclopedia of Archaeal and Bacterial Type Strains, Phase II (KMG-II): from individual species to whole genera.</title>
        <authorList>
            <person name="Goeker M."/>
        </authorList>
    </citation>
    <scope>NUCLEOTIDE SEQUENCE [LARGE SCALE GENOMIC DNA]</scope>
    <source>
        <strain evidence="1 2">ATCC BAA-1881</strain>
    </source>
</reference>
<dbReference type="EMBL" id="QKUF01000011">
    <property type="protein sequence ID" value="PZW27923.1"/>
    <property type="molecule type" value="Genomic_DNA"/>
</dbReference>
<keyword evidence="2" id="KW-1185">Reference proteome</keyword>
<dbReference type="RefSeq" id="WP_111323676.1">
    <property type="nucleotide sequence ID" value="NZ_BIFX01000003.1"/>
</dbReference>